<reference evidence="1" key="1">
    <citation type="journal article" date="2021" name="PeerJ">
        <title>Extensive microbial diversity within the chicken gut microbiome revealed by metagenomics and culture.</title>
        <authorList>
            <person name="Gilroy R."/>
            <person name="Ravi A."/>
            <person name="Getino M."/>
            <person name="Pursley I."/>
            <person name="Horton D.L."/>
            <person name="Alikhan N.F."/>
            <person name="Baker D."/>
            <person name="Gharbi K."/>
            <person name="Hall N."/>
            <person name="Watson M."/>
            <person name="Adriaenssens E.M."/>
            <person name="Foster-Nyarko E."/>
            <person name="Jarju S."/>
            <person name="Secka A."/>
            <person name="Antonio M."/>
            <person name="Oren A."/>
            <person name="Chaudhuri R.R."/>
            <person name="La Ragione R."/>
            <person name="Hildebrand F."/>
            <person name="Pallen M.J."/>
        </authorList>
    </citation>
    <scope>NUCLEOTIDE SEQUENCE</scope>
    <source>
        <strain evidence="1">CHK191-13928</strain>
    </source>
</reference>
<protein>
    <submittedName>
        <fullName evidence="1">Sigma-70 family RNA polymerase sigma factor</fullName>
    </submittedName>
</protein>
<reference evidence="1" key="2">
    <citation type="submission" date="2021-04" db="EMBL/GenBank/DDBJ databases">
        <authorList>
            <person name="Gilroy R."/>
        </authorList>
    </citation>
    <scope>NUCLEOTIDE SEQUENCE</scope>
    <source>
        <strain evidence="1">CHK191-13928</strain>
    </source>
</reference>
<gene>
    <name evidence="1" type="ORF">H9735_03775</name>
</gene>
<organism evidence="1 2">
    <name type="scientific">Candidatus Anaerostipes excrementavium</name>
    <dbReference type="NCBI Taxonomy" id="2838463"/>
    <lineage>
        <taxon>Bacteria</taxon>
        <taxon>Bacillati</taxon>
        <taxon>Bacillota</taxon>
        <taxon>Clostridia</taxon>
        <taxon>Lachnospirales</taxon>
        <taxon>Lachnospiraceae</taxon>
        <taxon>Anaerostipes</taxon>
    </lineage>
</organism>
<accession>A0A9D1WUT4</accession>
<dbReference type="EMBL" id="DXEM01000011">
    <property type="protein sequence ID" value="HIX67231.1"/>
    <property type="molecule type" value="Genomic_DNA"/>
</dbReference>
<sequence>MDKKTLKQYIPLKREQEMIEKKLDRLEEREDDVPVVYGKVKGSAPEFPYIETHMTVAMDEPKKMDHIIRQRMINEKRKDHVDALLIEIEEFIADIPDSVNRQIFELIFLKGKTQKHVAHQVGLERSSISKRIDRCLQLSHNSQK</sequence>
<comment type="caution">
    <text evidence="1">The sequence shown here is derived from an EMBL/GenBank/DDBJ whole genome shotgun (WGS) entry which is preliminary data.</text>
</comment>
<dbReference type="AlphaFoldDB" id="A0A9D1WUT4"/>
<dbReference type="Proteomes" id="UP000886721">
    <property type="component" value="Unassembled WGS sequence"/>
</dbReference>
<evidence type="ECO:0000313" key="2">
    <source>
        <dbReference type="Proteomes" id="UP000886721"/>
    </source>
</evidence>
<proteinExistence type="predicted"/>
<name>A0A9D1WUT4_9FIRM</name>
<evidence type="ECO:0000313" key="1">
    <source>
        <dbReference type="EMBL" id="HIX67231.1"/>
    </source>
</evidence>